<dbReference type="Gene3D" id="3.40.640.10">
    <property type="entry name" value="Type I PLP-dependent aspartate aminotransferase-like (Major domain)"/>
    <property type="match status" value="1"/>
</dbReference>
<dbReference type="GO" id="GO:0030429">
    <property type="term" value="F:kynureninase activity"/>
    <property type="evidence" value="ECO:0007669"/>
    <property type="project" value="UniProtKB-EC"/>
</dbReference>
<reference evidence="5 6" key="1">
    <citation type="submission" date="2024-10" db="EMBL/GenBank/DDBJ databases">
        <authorList>
            <person name="Deangelis K."/>
            <person name="Huntemann M."/>
            <person name="Clum A."/>
            <person name="Wang J."/>
            <person name="Palaniappan K."/>
            <person name="Ritter S."/>
            <person name="Chen I.-M."/>
            <person name="Stamatis D."/>
            <person name="Reddy T."/>
            <person name="O'Malley R."/>
            <person name="Daum C."/>
            <person name="Ng V."/>
            <person name="Ivanova N."/>
            <person name="Kyrpides N."/>
            <person name="Woyke T."/>
        </authorList>
    </citation>
    <scope>NUCLEOTIDE SEQUENCE [LARGE SCALE GENOMIC DNA]</scope>
    <source>
        <strain evidence="5 6">GAS97</strain>
    </source>
</reference>
<evidence type="ECO:0000313" key="5">
    <source>
        <dbReference type="EMBL" id="MFK4447423.1"/>
    </source>
</evidence>
<keyword evidence="6" id="KW-1185">Reference proteome</keyword>
<dbReference type="InterPro" id="IPR010111">
    <property type="entry name" value="Kynureninase"/>
</dbReference>
<sequence length="366" mass="39508">MYHSVGVFPGQKEAISEVLVRFASDWCAPNDRRWDTALGARSALLSRWANLIGVDSAHVFAASSVTDAFARFVDGLGERTLNGRKVLVAADCFPSLHFLLSGLADRYGFTLVTVPLREGEAYVRDDDFTACWGADVALAVVTWVSSLTSKRADLNALSAHARSVGSLVAVDLTQGAGIIPFDVRASNCDFACSTSLKWLCGVPGAGLGYVAPALLNGGGMTPAVRGWFSQEDPFNWDIERFSYAPDARRFDTGTPSVLPFIASAPGFDWVMGQPPGALRNQNLELCHRIIEIVDEKGYRLVSPRDDTQRGGSVMADVPSHLDVQHVVKTLAAHQIVVDSRGRSLRLSPGFSTSDDGIERLARALPK</sequence>
<dbReference type="EC" id="3.7.1.3" evidence="5"/>
<comment type="caution">
    <text evidence="5">The sequence shown here is derived from an EMBL/GenBank/DDBJ whole genome shotgun (WGS) entry which is preliminary data.</text>
</comment>
<evidence type="ECO:0000256" key="1">
    <source>
        <dbReference type="ARBA" id="ARBA00022642"/>
    </source>
</evidence>
<dbReference type="EMBL" id="JBIYDN010000034">
    <property type="protein sequence ID" value="MFK4447423.1"/>
    <property type="molecule type" value="Genomic_DNA"/>
</dbReference>
<accession>A0ABW8MUN3</accession>
<reference evidence="5 6" key="2">
    <citation type="submission" date="2024-11" db="EMBL/GenBank/DDBJ databases">
        <title>Using genomics to understand microbial adaptation to soil warming.</title>
        <authorList>
            <person name="Deangelis K.M. PhD."/>
        </authorList>
    </citation>
    <scope>NUCLEOTIDE SEQUENCE [LARGE SCALE GENOMIC DNA]</scope>
    <source>
        <strain evidence="5 6">GAS97</strain>
    </source>
</reference>
<dbReference type="RefSeq" id="WP_404613044.1">
    <property type="nucleotide sequence ID" value="NZ_JBIYDN010000034.1"/>
</dbReference>
<name>A0ABW8MUN3_9BURK</name>
<proteinExistence type="predicted"/>
<dbReference type="InterPro" id="IPR015421">
    <property type="entry name" value="PyrdxlP-dep_Trfase_major"/>
</dbReference>
<gene>
    <name evidence="5" type="ORF">ABH943_007459</name>
</gene>
<dbReference type="Gene3D" id="3.90.1150.10">
    <property type="entry name" value="Aspartate Aminotransferase, domain 1"/>
    <property type="match status" value="1"/>
</dbReference>
<evidence type="ECO:0000256" key="3">
    <source>
        <dbReference type="ARBA" id="ARBA00022898"/>
    </source>
</evidence>
<keyword evidence="2 5" id="KW-0378">Hydrolase</keyword>
<dbReference type="InterPro" id="IPR015424">
    <property type="entry name" value="PyrdxlP-dep_Trfase"/>
</dbReference>
<evidence type="ECO:0000256" key="2">
    <source>
        <dbReference type="ARBA" id="ARBA00022801"/>
    </source>
</evidence>
<dbReference type="InterPro" id="IPR000192">
    <property type="entry name" value="Aminotrans_V_dom"/>
</dbReference>
<organism evidence="5 6">
    <name type="scientific">Caballeronia udeis</name>
    <dbReference type="NCBI Taxonomy" id="1232866"/>
    <lineage>
        <taxon>Bacteria</taxon>
        <taxon>Pseudomonadati</taxon>
        <taxon>Pseudomonadota</taxon>
        <taxon>Betaproteobacteria</taxon>
        <taxon>Burkholderiales</taxon>
        <taxon>Burkholderiaceae</taxon>
        <taxon>Caballeronia</taxon>
    </lineage>
</organism>
<keyword evidence="3" id="KW-0663">Pyridoxal phosphate</keyword>
<dbReference type="Proteomes" id="UP001620514">
    <property type="component" value="Unassembled WGS sequence"/>
</dbReference>
<dbReference type="SUPFAM" id="SSF53383">
    <property type="entry name" value="PLP-dependent transferases"/>
    <property type="match status" value="1"/>
</dbReference>
<dbReference type="InterPro" id="IPR015422">
    <property type="entry name" value="PyrdxlP-dep_Trfase_small"/>
</dbReference>
<evidence type="ECO:0000259" key="4">
    <source>
        <dbReference type="Pfam" id="PF00266"/>
    </source>
</evidence>
<feature type="domain" description="Aminotransferase class V" evidence="4">
    <location>
        <begin position="49"/>
        <end position="342"/>
    </location>
</feature>
<dbReference type="Pfam" id="PF00266">
    <property type="entry name" value="Aminotran_5"/>
    <property type="match status" value="1"/>
</dbReference>
<dbReference type="PANTHER" id="PTHR14084">
    <property type="entry name" value="KYNURENINASE"/>
    <property type="match status" value="1"/>
</dbReference>
<keyword evidence="1" id="KW-0662">Pyridine nucleotide biosynthesis</keyword>
<protein>
    <submittedName>
        <fullName evidence="5">Kynureninase</fullName>
        <ecNumber evidence="5">3.7.1.3</ecNumber>
    </submittedName>
</protein>
<evidence type="ECO:0000313" key="6">
    <source>
        <dbReference type="Proteomes" id="UP001620514"/>
    </source>
</evidence>
<dbReference type="PANTHER" id="PTHR14084:SF0">
    <property type="entry name" value="KYNURENINASE"/>
    <property type="match status" value="1"/>
</dbReference>